<evidence type="ECO:0000313" key="2">
    <source>
        <dbReference type="Proteomes" id="UP000257109"/>
    </source>
</evidence>
<dbReference type="Proteomes" id="UP000257109">
    <property type="component" value="Unassembled WGS sequence"/>
</dbReference>
<dbReference type="CDD" id="cd09272">
    <property type="entry name" value="RNase_HI_RT_Ty1"/>
    <property type="match status" value="1"/>
</dbReference>
<gene>
    <name evidence="1" type="ORF">CR513_06047</name>
</gene>
<name>A0A371I3E6_MUCPR</name>
<accession>A0A371I3E6</accession>
<dbReference type="PANTHER" id="PTHR11439">
    <property type="entry name" value="GAG-POL-RELATED RETROTRANSPOSON"/>
    <property type="match status" value="1"/>
</dbReference>
<comment type="caution">
    <text evidence="1">The sequence shown here is derived from an EMBL/GenBank/DDBJ whole genome shotgun (WGS) entry which is preliminary data.</text>
</comment>
<evidence type="ECO:0000313" key="1">
    <source>
        <dbReference type="EMBL" id="RDY09562.1"/>
    </source>
</evidence>
<feature type="non-terminal residue" evidence="1">
    <location>
        <position position="1"/>
    </location>
</feature>
<proteinExistence type="predicted"/>
<sequence>MLLYVNDMLSVGKSVSRIDRLKKKLSESFAMKDIGAAKQIHGIRIIHHRQAKKLWLLQEHYRFHKENAKVVSTSLTTHFKLSYKHSLSNEAEKTNMSRVLYASIVGSLMYAMLCTRLDIAHIVDIVESIEILYLHGTSDLRLCFGGDMPTLVRYSNSDMAGNIDFRKFTSGYLIKFTGGVVAWQSKLKACKELLWVKKFLQELGFVQDKYLLFCDSQSVIHLGKNSTFHSKSKHIDICDALYAKLLELAKVHTNDNGANMMTKTLSREKFKTCYEIIGLSP</sequence>
<reference evidence="1" key="1">
    <citation type="submission" date="2018-05" db="EMBL/GenBank/DDBJ databases">
        <title>Draft genome of Mucuna pruriens seed.</title>
        <authorList>
            <person name="Nnadi N.E."/>
            <person name="Vos R."/>
            <person name="Hasami M.H."/>
            <person name="Devisetty U.K."/>
            <person name="Aguiy J.C."/>
        </authorList>
    </citation>
    <scope>NUCLEOTIDE SEQUENCE [LARGE SCALE GENOMIC DNA]</scope>
    <source>
        <strain evidence="1">JCA_2017</strain>
    </source>
</reference>
<dbReference type="PANTHER" id="PTHR11439:SF467">
    <property type="entry name" value="INTEGRASE CATALYTIC DOMAIN-CONTAINING PROTEIN"/>
    <property type="match status" value="1"/>
</dbReference>
<organism evidence="1 2">
    <name type="scientific">Mucuna pruriens</name>
    <name type="common">Velvet bean</name>
    <name type="synonym">Dolichos pruriens</name>
    <dbReference type="NCBI Taxonomy" id="157652"/>
    <lineage>
        <taxon>Eukaryota</taxon>
        <taxon>Viridiplantae</taxon>
        <taxon>Streptophyta</taxon>
        <taxon>Embryophyta</taxon>
        <taxon>Tracheophyta</taxon>
        <taxon>Spermatophyta</taxon>
        <taxon>Magnoliopsida</taxon>
        <taxon>eudicotyledons</taxon>
        <taxon>Gunneridae</taxon>
        <taxon>Pentapetalae</taxon>
        <taxon>rosids</taxon>
        <taxon>fabids</taxon>
        <taxon>Fabales</taxon>
        <taxon>Fabaceae</taxon>
        <taxon>Papilionoideae</taxon>
        <taxon>50 kb inversion clade</taxon>
        <taxon>NPAAA clade</taxon>
        <taxon>indigoferoid/millettioid clade</taxon>
        <taxon>Phaseoleae</taxon>
        <taxon>Mucuna</taxon>
    </lineage>
</organism>
<protein>
    <recommendedName>
        <fullName evidence="3">Reverse transcriptase Ty1/copia-type domain-containing protein</fullName>
    </recommendedName>
</protein>
<dbReference type="AlphaFoldDB" id="A0A371I3E6"/>
<evidence type="ECO:0008006" key="3">
    <source>
        <dbReference type="Google" id="ProtNLM"/>
    </source>
</evidence>
<dbReference type="EMBL" id="QJKJ01001020">
    <property type="protein sequence ID" value="RDY09562.1"/>
    <property type="molecule type" value="Genomic_DNA"/>
</dbReference>
<keyword evidence="2" id="KW-1185">Reference proteome</keyword>
<dbReference type="STRING" id="157652.A0A371I3E6"/>